<dbReference type="PANTHER" id="PTHR43735">
    <property type="entry name" value="APOPTOSIS-INDUCING FACTOR 1"/>
    <property type="match status" value="1"/>
</dbReference>
<dbReference type="GO" id="GO:0005737">
    <property type="term" value="C:cytoplasm"/>
    <property type="evidence" value="ECO:0007669"/>
    <property type="project" value="TreeGrafter"/>
</dbReference>
<evidence type="ECO:0000313" key="3">
    <source>
        <dbReference type="Proteomes" id="UP000838763"/>
    </source>
</evidence>
<name>A0A9P1MAD3_9PEZI</name>
<accession>A0A9P1MAD3</accession>
<gene>
    <name evidence="2" type="ORF">PPNO1_LOCUS3332</name>
</gene>
<dbReference type="AlphaFoldDB" id="A0A9P1MAD3"/>
<protein>
    <recommendedName>
        <fullName evidence="4">FAD/NAD(P)-binding domain-containing protein</fullName>
    </recommendedName>
</protein>
<dbReference type="Gene3D" id="3.50.50.100">
    <property type="match status" value="2"/>
</dbReference>
<comment type="caution">
    <text evidence="2">The sequence shown here is derived from an EMBL/GenBank/DDBJ whole genome shotgun (WGS) entry which is preliminary data.</text>
</comment>
<dbReference type="OrthoDB" id="202203at2759"/>
<dbReference type="GO" id="GO:0050660">
    <property type="term" value="F:flavin adenine dinucleotide binding"/>
    <property type="evidence" value="ECO:0007669"/>
    <property type="project" value="TreeGrafter"/>
</dbReference>
<evidence type="ECO:0000313" key="2">
    <source>
        <dbReference type="EMBL" id="CAI4213587.1"/>
    </source>
</evidence>
<sequence length="365" mass="39915">MISTLKNVVVVGGSYVGLAAVKELVNILPATHRVLLVEPHSHFHHLFAFPRFSVIPSHEHKAFIPYTAAFSTASDPSRHSVVRAKVLSLFPDRIVLDRDWQGTKEVPYDYVVITTGTRLPAPGTMEHEDKASSVDYLRSYQQRFKARTRLSSSAAVLWASNGDGLEGDLSRQGSWGQGYHRCQGSGAGRRLPDTALRARAQGRPHSSSGPRHPRHGPDSQQRFRQDVEADDGIPLINPANGFLAVKPTLQLQDPAYPHIFAAGDIADTKAHKAARPGMAQVEVVAKNIAAMIEGREPTDTLVVNPPAIHLTLGVTKNMIFRNPDTANGATEPFVNMKEDGALDMNIEGVWARRGVKATKADDFHL</sequence>
<dbReference type="PANTHER" id="PTHR43735:SF11">
    <property type="entry name" value="HYPOTHETICAL OXIDOREDUCTASE (EUROFUNG)"/>
    <property type="match status" value="1"/>
</dbReference>
<evidence type="ECO:0000256" key="1">
    <source>
        <dbReference type="SAM" id="MobiDB-lite"/>
    </source>
</evidence>
<dbReference type="SUPFAM" id="SSF51905">
    <property type="entry name" value="FAD/NAD(P)-binding domain"/>
    <property type="match status" value="1"/>
</dbReference>
<evidence type="ECO:0008006" key="4">
    <source>
        <dbReference type="Google" id="ProtNLM"/>
    </source>
</evidence>
<feature type="region of interest" description="Disordered" evidence="1">
    <location>
        <begin position="169"/>
        <end position="222"/>
    </location>
</feature>
<keyword evidence="3" id="KW-1185">Reference proteome</keyword>
<dbReference type="Proteomes" id="UP000838763">
    <property type="component" value="Unassembled WGS sequence"/>
</dbReference>
<reference evidence="2" key="1">
    <citation type="submission" date="2022-11" db="EMBL/GenBank/DDBJ databases">
        <authorList>
            <person name="Scott C."/>
            <person name="Bruce N."/>
        </authorList>
    </citation>
    <scope>NUCLEOTIDE SEQUENCE</scope>
</reference>
<organism evidence="2 3">
    <name type="scientific">Parascedosporium putredinis</name>
    <dbReference type="NCBI Taxonomy" id="1442378"/>
    <lineage>
        <taxon>Eukaryota</taxon>
        <taxon>Fungi</taxon>
        <taxon>Dikarya</taxon>
        <taxon>Ascomycota</taxon>
        <taxon>Pezizomycotina</taxon>
        <taxon>Sordariomycetes</taxon>
        <taxon>Hypocreomycetidae</taxon>
        <taxon>Microascales</taxon>
        <taxon>Microascaceae</taxon>
        <taxon>Parascedosporium</taxon>
    </lineage>
</organism>
<proteinExistence type="predicted"/>
<dbReference type="InterPro" id="IPR036188">
    <property type="entry name" value="FAD/NAD-bd_sf"/>
</dbReference>
<dbReference type="GO" id="GO:0004174">
    <property type="term" value="F:electron-transferring-flavoprotein dehydrogenase activity"/>
    <property type="evidence" value="ECO:0007669"/>
    <property type="project" value="TreeGrafter"/>
</dbReference>
<dbReference type="EMBL" id="CALLCH030000008">
    <property type="protein sequence ID" value="CAI4213587.1"/>
    <property type="molecule type" value="Genomic_DNA"/>
</dbReference>